<dbReference type="InterPro" id="IPR004582">
    <property type="entry name" value="Checkpoint_prot_Rad17_Rad24"/>
</dbReference>
<dbReference type="OrthoDB" id="10265971at2759"/>
<evidence type="ECO:0000256" key="6">
    <source>
        <dbReference type="ARBA" id="ARBA00023242"/>
    </source>
</evidence>
<feature type="compositionally biased region" description="Low complexity" evidence="8">
    <location>
        <begin position="99"/>
        <end position="115"/>
    </location>
</feature>
<reference evidence="10" key="1">
    <citation type="journal article" date="2011" name="Proc. Natl. Acad. Sci. U.S.A.">
        <title>Obligate biotrophy features unraveled by the genomic analysis of rust fungi.</title>
        <authorList>
            <person name="Duplessis S."/>
            <person name="Cuomo C.A."/>
            <person name="Lin Y.-C."/>
            <person name="Aerts A."/>
            <person name="Tisserant E."/>
            <person name="Veneault-Fourrey C."/>
            <person name="Joly D.L."/>
            <person name="Hacquard S."/>
            <person name="Amselem J."/>
            <person name="Cantarel B.L."/>
            <person name="Chiu R."/>
            <person name="Coutinho P.M."/>
            <person name="Feau N."/>
            <person name="Field M."/>
            <person name="Frey P."/>
            <person name="Gelhaye E."/>
            <person name="Goldberg J."/>
            <person name="Grabherr M.G."/>
            <person name="Kodira C.D."/>
            <person name="Kohler A."/>
            <person name="Kuees U."/>
            <person name="Lindquist E.A."/>
            <person name="Lucas S.M."/>
            <person name="Mago R."/>
            <person name="Mauceli E."/>
            <person name="Morin E."/>
            <person name="Murat C."/>
            <person name="Pangilinan J.L."/>
            <person name="Park R."/>
            <person name="Pearson M."/>
            <person name="Quesneville H."/>
            <person name="Rouhier N."/>
            <person name="Sakthikumar S."/>
            <person name="Salamov A.A."/>
            <person name="Schmutz J."/>
            <person name="Selles B."/>
            <person name="Shapiro H."/>
            <person name="Tanguay P."/>
            <person name="Tuskan G.A."/>
            <person name="Henrissat B."/>
            <person name="Van de Peer Y."/>
            <person name="Rouze P."/>
            <person name="Ellis J.G."/>
            <person name="Dodds P.N."/>
            <person name="Schein J.E."/>
            <person name="Zhong S."/>
            <person name="Hamelin R.C."/>
            <person name="Grigoriev I.V."/>
            <person name="Szabo L.J."/>
            <person name="Martin F."/>
        </authorList>
    </citation>
    <scope>NUCLEOTIDE SEQUENCE [LARGE SCALE GENOMIC DNA]</scope>
    <source>
        <strain evidence="10">98AG31 / pathotype 3-4-7</strain>
    </source>
</reference>
<evidence type="ECO:0000256" key="7">
    <source>
        <dbReference type="ARBA" id="ARBA00023306"/>
    </source>
</evidence>
<feature type="region of interest" description="Disordered" evidence="8">
    <location>
        <begin position="259"/>
        <end position="291"/>
    </location>
</feature>
<dbReference type="GO" id="GO:0033314">
    <property type="term" value="P:mitotic DNA replication checkpoint signaling"/>
    <property type="evidence" value="ECO:0007669"/>
    <property type="project" value="TreeGrafter"/>
</dbReference>
<feature type="region of interest" description="Disordered" evidence="8">
    <location>
        <begin position="1"/>
        <end position="115"/>
    </location>
</feature>
<keyword evidence="7" id="KW-0131">Cell cycle</keyword>
<feature type="compositionally biased region" description="Polar residues" evidence="8">
    <location>
        <begin position="38"/>
        <end position="51"/>
    </location>
</feature>
<dbReference type="FunCoup" id="F4S5F7">
    <property type="interactions" value="471"/>
</dbReference>
<evidence type="ECO:0000256" key="2">
    <source>
        <dbReference type="ARBA" id="ARBA00006168"/>
    </source>
</evidence>
<feature type="region of interest" description="Disordered" evidence="8">
    <location>
        <begin position="187"/>
        <end position="211"/>
    </location>
</feature>
<dbReference type="VEuPathDB" id="FungiDB:MELLADRAFT_93839"/>
<keyword evidence="6" id="KW-0539">Nucleus</keyword>
<keyword evidence="5" id="KW-0067">ATP-binding</keyword>
<keyword evidence="4" id="KW-0227">DNA damage</keyword>
<comment type="subcellular location">
    <subcellularLocation>
        <location evidence="1">Nucleus</location>
    </subcellularLocation>
</comment>
<dbReference type="InterPro" id="IPR027417">
    <property type="entry name" value="P-loop_NTPase"/>
</dbReference>
<dbReference type="RefSeq" id="XP_007416563.1">
    <property type="nucleotide sequence ID" value="XM_007416501.1"/>
</dbReference>
<feature type="compositionally biased region" description="Low complexity" evidence="8">
    <location>
        <begin position="274"/>
        <end position="289"/>
    </location>
</feature>
<accession>F4S5F7</accession>
<dbReference type="eggNOG" id="KOG1970">
    <property type="taxonomic scope" value="Eukaryota"/>
</dbReference>
<evidence type="ECO:0000313" key="9">
    <source>
        <dbReference type="EMBL" id="EGG00160.1"/>
    </source>
</evidence>
<dbReference type="KEGG" id="mlr:MELLADRAFT_93839"/>
<proteinExistence type="inferred from homology"/>
<dbReference type="PANTHER" id="PTHR12172:SF0">
    <property type="entry name" value="CELL CYCLE CHECKPOINT PROTEIN RAD17"/>
    <property type="match status" value="1"/>
</dbReference>
<dbReference type="GO" id="GO:0005634">
    <property type="term" value="C:nucleus"/>
    <property type="evidence" value="ECO:0007669"/>
    <property type="project" value="UniProtKB-SubCell"/>
</dbReference>
<dbReference type="Pfam" id="PF03215">
    <property type="entry name" value="Rad17"/>
    <property type="match status" value="1"/>
</dbReference>
<dbReference type="Gene3D" id="3.40.50.300">
    <property type="entry name" value="P-loop containing nucleotide triphosphate hydrolases"/>
    <property type="match status" value="1"/>
</dbReference>
<evidence type="ECO:0008006" key="11">
    <source>
        <dbReference type="Google" id="ProtNLM"/>
    </source>
</evidence>
<evidence type="ECO:0000256" key="3">
    <source>
        <dbReference type="ARBA" id="ARBA00022741"/>
    </source>
</evidence>
<protein>
    <recommendedName>
        <fullName evidence="11">AAA+ ATPase domain-containing protein</fullName>
    </recommendedName>
</protein>
<dbReference type="STRING" id="747676.F4S5F7"/>
<evidence type="ECO:0000256" key="4">
    <source>
        <dbReference type="ARBA" id="ARBA00022763"/>
    </source>
</evidence>
<dbReference type="HOGENOM" id="CLU_384523_0_0_1"/>
<dbReference type="GeneID" id="18936702"/>
<dbReference type="GO" id="GO:0005524">
    <property type="term" value="F:ATP binding"/>
    <property type="evidence" value="ECO:0007669"/>
    <property type="project" value="UniProtKB-KW"/>
</dbReference>
<dbReference type="PANTHER" id="PTHR12172">
    <property type="entry name" value="CELL CYCLE CHECKPOINT PROTEIN RAD17"/>
    <property type="match status" value="1"/>
</dbReference>
<dbReference type="GO" id="GO:0000077">
    <property type="term" value="P:DNA damage checkpoint signaling"/>
    <property type="evidence" value="ECO:0007669"/>
    <property type="project" value="TreeGrafter"/>
</dbReference>
<dbReference type="InParanoid" id="F4S5F7"/>
<dbReference type="GO" id="GO:0006281">
    <property type="term" value="P:DNA repair"/>
    <property type="evidence" value="ECO:0007669"/>
    <property type="project" value="InterPro"/>
</dbReference>
<gene>
    <name evidence="9" type="ORF">MELLADRAFT_93839</name>
</gene>
<organism evidence="10">
    <name type="scientific">Melampsora larici-populina (strain 98AG31 / pathotype 3-4-7)</name>
    <name type="common">Poplar leaf rust fungus</name>
    <dbReference type="NCBI Taxonomy" id="747676"/>
    <lineage>
        <taxon>Eukaryota</taxon>
        <taxon>Fungi</taxon>
        <taxon>Dikarya</taxon>
        <taxon>Basidiomycota</taxon>
        <taxon>Pucciniomycotina</taxon>
        <taxon>Pucciniomycetes</taxon>
        <taxon>Pucciniales</taxon>
        <taxon>Melampsoraceae</taxon>
        <taxon>Melampsora</taxon>
    </lineage>
</organism>
<sequence length="719" mass="80937">MPSSSSSSTKRKTKVDQTQERQSKRQKPLSQHDFFQAFSIQSTTSTAKPTQSSTHHDHIDLLSDDEDDKRPFKPVSDSFKTSNSRSTSNHIKTSHFTASSSKTISTTKSSKQPITTTIEPETSLWSEKYTPKKPSELAIHPKKTELIQGWLKEALTGSTSIRKYRRLLILGGPAGSGKSAIIRSLAAQPSELQSDRKPTPTLNRNGKSKAKTDVEIQPIGYQILEWQEGGGDPTSLNFSRLSEFPIWLMRASYGPTLLFDDPQDTTQNPTPLESSNNLKASQSSISSQSTPTRKLLLVDELPNLHHDQTLSAFCEALKLHLNSTRSSTPPLVVIISDTTVRPGEEGADNVLSNQAQFGQRGGRFNSEEKGMSVRSLISQDILEHPSCSFIKLNSVNKTMMKKMLNRVLEIEEEGVVGIPKRKKLGLKELDEIIGISNGDIRSAFNNLQFMVQLPGLGKPYGSSSSKFKVLDQDDGLKNRGKKVESLLGSRESSLVLFHGLGKVLYNKRMGWGDDPVEDLKDKRFRPTKPEDVPDFLHEFSRRQLKTDIEALYSENGMSLDYFMGYLFQNYLGFVNEIEEVEVLMEYMSFSNSEINLSFDNWNQKPISLFYQFHITIRGILIGLPTPVKRKQGKEQSRFKKSEEWDQVRKLNENSKQLESFKDFEISLRNQSEGNRNGLVESEGLAKLGWRIRETDEKGVFGRLGLGLDSVECFERCFGN</sequence>
<dbReference type="GO" id="GO:0003682">
    <property type="term" value="F:chromatin binding"/>
    <property type="evidence" value="ECO:0007669"/>
    <property type="project" value="TreeGrafter"/>
</dbReference>
<evidence type="ECO:0000256" key="8">
    <source>
        <dbReference type="SAM" id="MobiDB-lite"/>
    </source>
</evidence>
<dbReference type="Proteomes" id="UP000001072">
    <property type="component" value="Unassembled WGS sequence"/>
</dbReference>
<feature type="compositionally biased region" description="Polar residues" evidence="8">
    <location>
        <begin position="264"/>
        <end position="273"/>
    </location>
</feature>
<dbReference type="EMBL" id="GL883150">
    <property type="protein sequence ID" value="EGG00160.1"/>
    <property type="molecule type" value="Genomic_DNA"/>
</dbReference>
<comment type="similarity">
    <text evidence="2">Belongs to the rad17/RAD24 family.</text>
</comment>
<dbReference type="SUPFAM" id="SSF52540">
    <property type="entry name" value="P-loop containing nucleoside triphosphate hydrolases"/>
    <property type="match status" value="1"/>
</dbReference>
<keyword evidence="10" id="KW-1185">Reference proteome</keyword>
<dbReference type="AlphaFoldDB" id="F4S5F7"/>
<evidence type="ECO:0000256" key="1">
    <source>
        <dbReference type="ARBA" id="ARBA00004123"/>
    </source>
</evidence>
<dbReference type="GO" id="GO:0003689">
    <property type="term" value="F:DNA clamp loader activity"/>
    <property type="evidence" value="ECO:0007669"/>
    <property type="project" value="TreeGrafter"/>
</dbReference>
<keyword evidence="3" id="KW-0547">Nucleotide-binding</keyword>
<feature type="compositionally biased region" description="Polar residues" evidence="8">
    <location>
        <begin position="78"/>
        <end position="98"/>
    </location>
</feature>
<feature type="compositionally biased region" description="Basic and acidic residues" evidence="8">
    <location>
        <begin position="14"/>
        <end position="23"/>
    </location>
</feature>
<name>F4S5F7_MELLP</name>
<evidence type="ECO:0000313" key="10">
    <source>
        <dbReference type="Proteomes" id="UP000001072"/>
    </source>
</evidence>
<evidence type="ECO:0000256" key="5">
    <source>
        <dbReference type="ARBA" id="ARBA00022840"/>
    </source>
</evidence>